<keyword evidence="1" id="KW-1133">Transmembrane helix</keyword>
<proteinExistence type="predicted"/>
<accession>A0A1G2DWP5</accession>
<feature type="transmembrane region" description="Helical" evidence="1">
    <location>
        <begin position="80"/>
        <end position="99"/>
    </location>
</feature>
<evidence type="ECO:0000313" key="2">
    <source>
        <dbReference type="EMBL" id="OGZ17802.1"/>
    </source>
</evidence>
<reference evidence="2 3" key="1">
    <citation type="journal article" date="2016" name="Nat. Commun.">
        <title>Thousands of microbial genomes shed light on interconnected biogeochemical processes in an aquifer system.</title>
        <authorList>
            <person name="Anantharaman K."/>
            <person name="Brown C.T."/>
            <person name="Hug L.A."/>
            <person name="Sharon I."/>
            <person name="Castelle C.J."/>
            <person name="Probst A.J."/>
            <person name="Thomas B.C."/>
            <person name="Singh A."/>
            <person name="Wilkins M.J."/>
            <person name="Karaoz U."/>
            <person name="Brodie E.L."/>
            <person name="Williams K.H."/>
            <person name="Hubbard S.S."/>
            <person name="Banfield J.F."/>
        </authorList>
    </citation>
    <scope>NUCLEOTIDE SEQUENCE [LARGE SCALE GENOMIC DNA]</scope>
</reference>
<evidence type="ECO:0000256" key="1">
    <source>
        <dbReference type="SAM" id="Phobius"/>
    </source>
</evidence>
<dbReference type="AlphaFoldDB" id="A0A1G2DWP5"/>
<organism evidence="2 3">
    <name type="scientific">Candidatus Nealsonbacteria bacterium RBG_13_37_56</name>
    <dbReference type="NCBI Taxonomy" id="1801661"/>
    <lineage>
        <taxon>Bacteria</taxon>
        <taxon>Candidatus Nealsoniibacteriota</taxon>
    </lineage>
</organism>
<gene>
    <name evidence="2" type="ORF">A2V72_02395</name>
</gene>
<feature type="transmembrane region" description="Helical" evidence="1">
    <location>
        <begin position="148"/>
        <end position="168"/>
    </location>
</feature>
<feature type="transmembrane region" description="Helical" evidence="1">
    <location>
        <begin position="119"/>
        <end position="141"/>
    </location>
</feature>
<dbReference type="EMBL" id="MHLW01000025">
    <property type="protein sequence ID" value="OGZ17802.1"/>
    <property type="molecule type" value="Genomic_DNA"/>
</dbReference>
<sequence>MIILLIYGEGPHTIAQIFIPLAGLFYLKFLEVKRYSWMILASLSIMLMAISNPIGLWAGGMLLGSIFIIFFLYKANKKEIIFRTFLIFILSYLFAAFWYTPGFIQSDLIAEGGGLAKMLFWHFPWGISLAGLIIGVFLYLIRRFVSSPYIATLVFWFLLTFFVIVAFYKYGIEFAPQARRYVPELDMASVALLAVIASRISKTIHKKTKFADYIIPLFVILTLFFTFKTWSAAKYFTSYDDGANRGNVEKRMNQYLSGKILPLERIFLSANYSFWINMQTDTWHLRGGHWQASIHPWEPHAGYQIISDKDGEASFYWLKIFSLKWILVNNFGSSVYYRDYNYPDKFEGILTEKEETIDSAEVLYKVPLVHEMAGPVDLNKIASLKVPQNGVDKEALKLYVSWIDENSSQFNFKRLNNDRYIIEGITGKNEGIRIAMSFDKGFRAYDENAKRLEIVKDPLGFIVIRPPKPGVNKVTLVYKQTLDFYLGWFLFAGGILLAIFLKVIIKENDGKN</sequence>
<keyword evidence="1" id="KW-0812">Transmembrane</keyword>
<dbReference type="Proteomes" id="UP000178893">
    <property type="component" value="Unassembled WGS sequence"/>
</dbReference>
<name>A0A1G2DWP5_9BACT</name>
<evidence type="ECO:0008006" key="4">
    <source>
        <dbReference type="Google" id="ProtNLM"/>
    </source>
</evidence>
<feature type="transmembrane region" description="Helical" evidence="1">
    <location>
        <begin position="6"/>
        <end position="27"/>
    </location>
</feature>
<feature type="transmembrane region" description="Helical" evidence="1">
    <location>
        <begin position="485"/>
        <end position="505"/>
    </location>
</feature>
<feature type="transmembrane region" description="Helical" evidence="1">
    <location>
        <begin position="56"/>
        <end position="73"/>
    </location>
</feature>
<keyword evidence="1" id="KW-0472">Membrane</keyword>
<protein>
    <recommendedName>
        <fullName evidence="4">Membrane protein 6-pyruvoyl-tetrahydropterin synthase-related domain-containing protein</fullName>
    </recommendedName>
</protein>
<feature type="transmembrane region" description="Helical" evidence="1">
    <location>
        <begin position="210"/>
        <end position="230"/>
    </location>
</feature>
<evidence type="ECO:0000313" key="3">
    <source>
        <dbReference type="Proteomes" id="UP000178893"/>
    </source>
</evidence>
<comment type="caution">
    <text evidence="2">The sequence shown here is derived from an EMBL/GenBank/DDBJ whole genome shotgun (WGS) entry which is preliminary data.</text>
</comment>